<dbReference type="EMBL" id="CP009516">
    <property type="protein sequence ID" value="AKB77792.1"/>
    <property type="molecule type" value="Genomic_DNA"/>
</dbReference>
<protein>
    <submittedName>
        <fullName evidence="6">Uncharacterized protein</fullName>
    </submittedName>
</protein>
<evidence type="ECO:0000256" key="1">
    <source>
        <dbReference type="ARBA" id="ARBA00022434"/>
    </source>
</evidence>
<dbReference type="GO" id="GO:0006879">
    <property type="term" value="P:intracellular iron ion homeostasis"/>
    <property type="evidence" value="ECO:0007669"/>
    <property type="project" value="UniProtKB-KW"/>
</dbReference>
<dbReference type="PANTHER" id="PTHR37165:SF1">
    <property type="entry name" value="TYPE 1 ENCAPSULIN SHELL PROTEIN"/>
    <property type="match status" value="1"/>
</dbReference>
<dbReference type="PANTHER" id="PTHR37165">
    <property type="entry name" value="PEPTIDASE U56 FAMILY"/>
    <property type="match status" value="1"/>
</dbReference>
<keyword evidence="3" id="KW-0408">Iron</keyword>
<evidence type="ECO:0000256" key="4">
    <source>
        <dbReference type="ARBA" id="ARBA00033738"/>
    </source>
</evidence>
<name>A0A0E3SCS8_9EURY</name>
<proteinExistence type="predicted"/>
<dbReference type="GO" id="GO:0140737">
    <property type="term" value="C:encapsulin nanocompartment"/>
    <property type="evidence" value="ECO:0007669"/>
    <property type="project" value="UniProtKB-SubCell"/>
</dbReference>
<gene>
    <name evidence="6" type="ORF">MSHOH_1309</name>
</gene>
<evidence type="ECO:0000256" key="2">
    <source>
        <dbReference type="ARBA" id="ARBA00022723"/>
    </source>
</evidence>
<evidence type="ECO:0000313" key="7">
    <source>
        <dbReference type="Proteomes" id="UP000033101"/>
    </source>
</evidence>
<dbReference type="SUPFAM" id="SSF47240">
    <property type="entry name" value="Ferritin-like"/>
    <property type="match status" value="1"/>
</dbReference>
<keyword evidence="7" id="KW-1185">Reference proteome</keyword>
<evidence type="ECO:0000256" key="5">
    <source>
        <dbReference type="ARBA" id="ARBA00033787"/>
    </source>
</evidence>
<dbReference type="HOGENOM" id="CLU_141525_2_0_2"/>
<dbReference type="KEGG" id="mhor:MSHOH_1309"/>
<dbReference type="GeneID" id="24830489"/>
<dbReference type="Proteomes" id="UP000033101">
    <property type="component" value="Chromosome"/>
</dbReference>
<evidence type="ECO:0000256" key="3">
    <source>
        <dbReference type="ARBA" id="ARBA00023004"/>
    </source>
</evidence>
<dbReference type="PATRIC" id="fig|1434110.4.peg.1630"/>
<organism evidence="6 7">
    <name type="scientific">Methanosarcina horonobensis HB-1 = JCM 15518</name>
    <dbReference type="NCBI Taxonomy" id="1434110"/>
    <lineage>
        <taxon>Archaea</taxon>
        <taxon>Methanobacteriati</taxon>
        <taxon>Methanobacteriota</taxon>
        <taxon>Stenosarchaea group</taxon>
        <taxon>Methanomicrobia</taxon>
        <taxon>Methanosarcinales</taxon>
        <taxon>Methanosarcinaceae</taxon>
        <taxon>Methanosarcina</taxon>
    </lineage>
</organism>
<dbReference type="InterPro" id="IPR009078">
    <property type="entry name" value="Ferritin-like_SF"/>
</dbReference>
<keyword evidence="5" id="KW-1284">Encapsulin nanocompartment</keyword>
<dbReference type="InterPro" id="IPR051429">
    <property type="entry name" value="Encapsulin_nc"/>
</dbReference>
<dbReference type="OrthoDB" id="60579at2157"/>
<comment type="subcellular location">
    <subcellularLocation>
        <location evidence="4">Encapsulin nanocompartment</location>
    </subcellularLocation>
</comment>
<evidence type="ECO:0000313" key="6">
    <source>
        <dbReference type="EMBL" id="AKB77792.1"/>
    </source>
</evidence>
<dbReference type="STRING" id="1434110.MSHOH_1309"/>
<dbReference type="Gene3D" id="6.10.140.1960">
    <property type="match status" value="1"/>
</dbReference>
<accession>A0A0E3SCS8</accession>
<sequence length="105" mass="12175">MPFYIFTGYSYRGGKNLFSETLADLENISQKDLDKEILRAAMIAELDAVNLYEQMANLTKNEEIRAILFDIARQEKVHVAMFETVLLQTDKEFLKIYGDYALARK</sequence>
<dbReference type="AlphaFoldDB" id="A0A0E3SCS8"/>
<dbReference type="RefSeq" id="WP_082089263.1">
    <property type="nucleotide sequence ID" value="NZ_CP009516.1"/>
</dbReference>
<keyword evidence="2" id="KW-0479">Metal-binding</keyword>
<dbReference type="InterPro" id="IPR054581">
    <property type="entry name" value="EncFtn-like"/>
</dbReference>
<reference evidence="6 7" key="1">
    <citation type="submission" date="2014-07" db="EMBL/GenBank/DDBJ databases">
        <title>Methanogenic archaea and the global carbon cycle.</title>
        <authorList>
            <person name="Henriksen J.R."/>
            <person name="Luke J."/>
            <person name="Reinhart S."/>
            <person name="Benedict M.N."/>
            <person name="Youngblut N.D."/>
            <person name="Metcalf M.E."/>
            <person name="Whitaker R.J."/>
            <person name="Metcalf W.W."/>
        </authorList>
    </citation>
    <scope>NUCLEOTIDE SEQUENCE [LARGE SCALE GENOMIC DNA]</scope>
    <source>
        <strain evidence="6 7">HB-1</strain>
    </source>
</reference>
<dbReference type="Pfam" id="PF22277">
    <property type="entry name" value="EncFtn-like"/>
    <property type="match status" value="1"/>
</dbReference>
<keyword evidence="1" id="KW-0409">Iron storage</keyword>
<dbReference type="GO" id="GO:0046872">
    <property type="term" value="F:metal ion binding"/>
    <property type="evidence" value="ECO:0007669"/>
    <property type="project" value="UniProtKB-KW"/>
</dbReference>